<name>A0ABW5H491_9PSEU</name>
<proteinExistence type="predicted"/>
<keyword evidence="6 8" id="KW-0411">Iron-sulfur</keyword>
<accession>A0ABW5H491</accession>
<dbReference type="EMBL" id="JBHUKS010000007">
    <property type="protein sequence ID" value="MFD2467963.1"/>
    <property type="molecule type" value="Genomic_DNA"/>
</dbReference>
<dbReference type="PANTHER" id="PTHR36923:SF3">
    <property type="entry name" value="FERREDOXIN"/>
    <property type="match status" value="1"/>
</dbReference>
<dbReference type="InterPro" id="IPR001080">
    <property type="entry name" value="3Fe4S_ferredoxin"/>
</dbReference>
<keyword evidence="2 8" id="KW-0813">Transport</keyword>
<sequence length="64" mass="6807">MKVVVDQSRCVGAGQCVLVAPEVFDQRDEDGMVVLLQENPSAELHAQVKDAAQLCPALAIEVDG</sequence>
<evidence type="ECO:0000256" key="4">
    <source>
        <dbReference type="ARBA" id="ARBA00022982"/>
    </source>
</evidence>
<evidence type="ECO:0000256" key="5">
    <source>
        <dbReference type="ARBA" id="ARBA00023004"/>
    </source>
</evidence>
<evidence type="ECO:0000313" key="10">
    <source>
        <dbReference type="EMBL" id="MFD2467963.1"/>
    </source>
</evidence>
<evidence type="ECO:0000256" key="2">
    <source>
        <dbReference type="ARBA" id="ARBA00022448"/>
    </source>
</evidence>
<feature type="domain" description="4Fe-4S ferredoxin-type" evidence="9">
    <location>
        <begin position="1"/>
        <end position="29"/>
    </location>
</feature>
<evidence type="ECO:0000313" key="11">
    <source>
        <dbReference type="Proteomes" id="UP001597483"/>
    </source>
</evidence>
<dbReference type="Proteomes" id="UP001597483">
    <property type="component" value="Unassembled WGS sequence"/>
</dbReference>
<dbReference type="RefSeq" id="WP_378303172.1">
    <property type="nucleotide sequence ID" value="NZ_JBHUKS010000007.1"/>
</dbReference>
<comment type="cofactor">
    <cofactor evidence="1">
        <name>[3Fe-4S] cluster</name>
        <dbReference type="ChEBI" id="CHEBI:21137"/>
    </cofactor>
</comment>
<reference evidence="11" key="1">
    <citation type="journal article" date="2019" name="Int. J. Syst. Evol. Microbiol.">
        <title>The Global Catalogue of Microorganisms (GCM) 10K type strain sequencing project: providing services to taxonomists for standard genome sequencing and annotation.</title>
        <authorList>
            <consortium name="The Broad Institute Genomics Platform"/>
            <consortium name="The Broad Institute Genome Sequencing Center for Infectious Disease"/>
            <person name="Wu L."/>
            <person name="Ma J."/>
        </authorList>
    </citation>
    <scope>NUCLEOTIDE SEQUENCE [LARGE SCALE GENOMIC DNA]</scope>
    <source>
        <strain evidence="11">CGMCC 4.7641</strain>
    </source>
</reference>
<keyword evidence="5 8" id="KW-0408">Iron</keyword>
<dbReference type="InterPro" id="IPR051269">
    <property type="entry name" value="Fe-S_cluster_ET"/>
</dbReference>
<evidence type="ECO:0000256" key="7">
    <source>
        <dbReference type="ARBA" id="ARBA00023291"/>
    </source>
</evidence>
<dbReference type="Pfam" id="PF13370">
    <property type="entry name" value="Fer4_13"/>
    <property type="match status" value="1"/>
</dbReference>
<keyword evidence="4 8" id="KW-0249">Electron transport</keyword>
<dbReference type="PANTHER" id="PTHR36923">
    <property type="entry name" value="FERREDOXIN"/>
    <property type="match status" value="1"/>
</dbReference>
<evidence type="ECO:0000256" key="1">
    <source>
        <dbReference type="ARBA" id="ARBA00001927"/>
    </source>
</evidence>
<evidence type="ECO:0000256" key="3">
    <source>
        <dbReference type="ARBA" id="ARBA00022723"/>
    </source>
</evidence>
<gene>
    <name evidence="10" type="ORF">ACFSVL_11200</name>
</gene>
<dbReference type="SUPFAM" id="SSF54862">
    <property type="entry name" value="4Fe-4S ferredoxins"/>
    <property type="match status" value="1"/>
</dbReference>
<evidence type="ECO:0000259" key="9">
    <source>
        <dbReference type="PROSITE" id="PS51379"/>
    </source>
</evidence>
<dbReference type="PRINTS" id="PR00352">
    <property type="entry name" value="3FE4SFRDOXIN"/>
</dbReference>
<keyword evidence="11" id="KW-1185">Reference proteome</keyword>
<keyword evidence="3 8" id="KW-0479">Metal-binding</keyword>
<protein>
    <recommendedName>
        <fullName evidence="8">Ferredoxin</fullName>
    </recommendedName>
</protein>
<evidence type="ECO:0000256" key="6">
    <source>
        <dbReference type="ARBA" id="ARBA00023014"/>
    </source>
</evidence>
<dbReference type="PROSITE" id="PS51379">
    <property type="entry name" value="4FE4S_FER_2"/>
    <property type="match status" value="1"/>
</dbReference>
<organism evidence="10 11">
    <name type="scientific">Amycolatopsis silviterrae</name>
    <dbReference type="NCBI Taxonomy" id="1656914"/>
    <lineage>
        <taxon>Bacteria</taxon>
        <taxon>Bacillati</taxon>
        <taxon>Actinomycetota</taxon>
        <taxon>Actinomycetes</taxon>
        <taxon>Pseudonocardiales</taxon>
        <taxon>Pseudonocardiaceae</taxon>
        <taxon>Amycolatopsis</taxon>
    </lineage>
</organism>
<comment type="caution">
    <text evidence="10">The sequence shown here is derived from an EMBL/GenBank/DDBJ whole genome shotgun (WGS) entry which is preliminary data.</text>
</comment>
<dbReference type="InterPro" id="IPR017896">
    <property type="entry name" value="4Fe4S_Fe-S-bd"/>
</dbReference>
<keyword evidence="7" id="KW-0003">3Fe-4S</keyword>
<dbReference type="Gene3D" id="3.30.70.20">
    <property type="match status" value="1"/>
</dbReference>
<evidence type="ECO:0000256" key="8">
    <source>
        <dbReference type="RuleBase" id="RU368020"/>
    </source>
</evidence>
<comment type="function">
    <text evidence="8">Ferredoxins are iron-sulfur proteins that transfer electrons in a wide variety of metabolic reactions.</text>
</comment>